<keyword evidence="2" id="KW-1185">Reference proteome</keyword>
<evidence type="ECO:0008006" key="3">
    <source>
        <dbReference type="Google" id="ProtNLM"/>
    </source>
</evidence>
<dbReference type="Proteomes" id="UP001156690">
    <property type="component" value="Unassembled WGS sequence"/>
</dbReference>
<evidence type="ECO:0000313" key="2">
    <source>
        <dbReference type="Proteomes" id="UP001156690"/>
    </source>
</evidence>
<organism evidence="1 2">
    <name type="scientific">Vibrio penaeicida</name>
    <dbReference type="NCBI Taxonomy" id="104609"/>
    <lineage>
        <taxon>Bacteria</taxon>
        <taxon>Pseudomonadati</taxon>
        <taxon>Pseudomonadota</taxon>
        <taxon>Gammaproteobacteria</taxon>
        <taxon>Vibrionales</taxon>
        <taxon>Vibrionaceae</taxon>
        <taxon>Vibrio</taxon>
    </lineage>
</organism>
<proteinExistence type="predicted"/>
<dbReference type="EMBL" id="BSNX01000075">
    <property type="protein sequence ID" value="GLQ76018.1"/>
    <property type="molecule type" value="Genomic_DNA"/>
</dbReference>
<evidence type="ECO:0000313" key="1">
    <source>
        <dbReference type="EMBL" id="GLQ76018.1"/>
    </source>
</evidence>
<gene>
    <name evidence="1" type="ORF">GCM10007932_53810</name>
</gene>
<name>A0AAV5NZM9_9VIBR</name>
<accession>A0AAV5NZM9</accession>
<dbReference type="AlphaFoldDB" id="A0AAV5NZM9"/>
<dbReference type="RefSeq" id="WP_224055645.1">
    <property type="nucleotide sequence ID" value="NZ_AP025145.1"/>
</dbReference>
<protein>
    <recommendedName>
        <fullName evidence="3">DUF1828 domain-containing protein</fullName>
    </recommendedName>
</protein>
<sequence>MTIQRSKWYQLKTKLSISGISDKIRAYTYEQSDSFGFDLVSIRETSILVRYSEKFIHIDSFLNAYGEDVTSETVRYKLVNFSISIIDDSKYLIHIENSPRSTLDLFYNLEKVIQSDLSLSLISINILDFLESLKYRDEVKQFKIKKAVFSGITITPKSRAKIEITSSQNALLDFKEKYNNSSFIIDTINCHFRFNGEEVSLELRKTGTISHSKRLLNFLNDELLKKAINM</sequence>
<comment type="caution">
    <text evidence="1">The sequence shown here is derived from an EMBL/GenBank/DDBJ whole genome shotgun (WGS) entry which is preliminary data.</text>
</comment>
<reference evidence="2" key="1">
    <citation type="journal article" date="2019" name="Int. J. Syst. Evol. Microbiol.">
        <title>The Global Catalogue of Microorganisms (GCM) 10K type strain sequencing project: providing services to taxonomists for standard genome sequencing and annotation.</title>
        <authorList>
            <consortium name="The Broad Institute Genomics Platform"/>
            <consortium name="The Broad Institute Genome Sequencing Center for Infectious Disease"/>
            <person name="Wu L."/>
            <person name="Ma J."/>
        </authorList>
    </citation>
    <scope>NUCLEOTIDE SEQUENCE [LARGE SCALE GENOMIC DNA]</scope>
    <source>
        <strain evidence="2">NBRC 15640</strain>
    </source>
</reference>